<dbReference type="OrthoDB" id="956506at2"/>
<dbReference type="AlphaFoldDB" id="A0A1G6X6P5"/>
<evidence type="ECO:0000313" key="2">
    <source>
        <dbReference type="Proteomes" id="UP000198748"/>
    </source>
</evidence>
<dbReference type="STRING" id="659014.SAMN04487996_10277"/>
<sequence length="120" mass="13685">MANVKTVLDQWSVKDLEDNSSISVLVEGCTELGNNSQPGVQIMCMGHFVTYEPNIVEQWAYKAGKEGASEYLLEDKSWTYHEDQYVKYFLVLGSPLKARITVKTRSSKPNTREYDLPFEV</sequence>
<organism evidence="1 2">
    <name type="scientific">Dyadobacter soli</name>
    <dbReference type="NCBI Taxonomy" id="659014"/>
    <lineage>
        <taxon>Bacteria</taxon>
        <taxon>Pseudomonadati</taxon>
        <taxon>Bacteroidota</taxon>
        <taxon>Cytophagia</taxon>
        <taxon>Cytophagales</taxon>
        <taxon>Spirosomataceae</taxon>
        <taxon>Dyadobacter</taxon>
    </lineage>
</organism>
<accession>A0A1G6X6P5</accession>
<reference evidence="2" key="1">
    <citation type="submission" date="2016-10" db="EMBL/GenBank/DDBJ databases">
        <authorList>
            <person name="Varghese N."/>
            <person name="Submissions S."/>
        </authorList>
    </citation>
    <scope>NUCLEOTIDE SEQUENCE [LARGE SCALE GENOMIC DNA]</scope>
    <source>
        <strain evidence="2">DSM 25329</strain>
    </source>
</reference>
<dbReference type="RefSeq" id="WP_090146451.1">
    <property type="nucleotide sequence ID" value="NZ_FNAN01000002.1"/>
</dbReference>
<proteinExistence type="predicted"/>
<evidence type="ECO:0000313" key="1">
    <source>
        <dbReference type="EMBL" id="SDD73782.1"/>
    </source>
</evidence>
<gene>
    <name evidence="1" type="ORF">SAMN04487996_10277</name>
</gene>
<name>A0A1G6X6P5_9BACT</name>
<dbReference type="EMBL" id="FNAN01000002">
    <property type="protein sequence ID" value="SDD73782.1"/>
    <property type="molecule type" value="Genomic_DNA"/>
</dbReference>
<dbReference type="Proteomes" id="UP000198748">
    <property type="component" value="Unassembled WGS sequence"/>
</dbReference>
<protein>
    <submittedName>
        <fullName evidence="1">Uncharacterized protein</fullName>
    </submittedName>
</protein>
<keyword evidence="2" id="KW-1185">Reference proteome</keyword>